<dbReference type="PROSITE" id="PS50157">
    <property type="entry name" value="ZINC_FINGER_C2H2_2"/>
    <property type="match status" value="17"/>
</dbReference>
<dbReference type="EMBL" id="NEDP02002381">
    <property type="protein sequence ID" value="OWF51076.1"/>
    <property type="molecule type" value="Genomic_DNA"/>
</dbReference>
<feature type="domain" description="C2H2-type" evidence="13">
    <location>
        <begin position="797"/>
        <end position="824"/>
    </location>
</feature>
<keyword evidence="4" id="KW-0677">Repeat</keyword>
<dbReference type="FunFam" id="3.30.160.60:FF:000534">
    <property type="entry name" value="zinc finger protein 674"/>
    <property type="match status" value="1"/>
</dbReference>
<feature type="domain" description="C2H2-type" evidence="13">
    <location>
        <begin position="477"/>
        <end position="504"/>
    </location>
</feature>
<organism evidence="14 15">
    <name type="scientific">Mizuhopecten yessoensis</name>
    <name type="common">Japanese scallop</name>
    <name type="synonym">Patinopecten yessoensis</name>
    <dbReference type="NCBI Taxonomy" id="6573"/>
    <lineage>
        <taxon>Eukaryota</taxon>
        <taxon>Metazoa</taxon>
        <taxon>Spiralia</taxon>
        <taxon>Lophotrochozoa</taxon>
        <taxon>Mollusca</taxon>
        <taxon>Bivalvia</taxon>
        <taxon>Autobranchia</taxon>
        <taxon>Pteriomorphia</taxon>
        <taxon>Pectinida</taxon>
        <taxon>Pectinoidea</taxon>
        <taxon>Pectinidae</taxon>
        <taxon>Mizuhopecten</taxon>
    </lineage>
</organism>
<feature type="domain" description="C2H2-type" evidence="13">
    <location>
        <begin position="713"/>
        <end position="740"/>
    </location>
</feature>
<reference evidence="14 15" key="1">
    <citation type="journal article" date="2017" name="Nat. Ecol. Evol.">
        <title>Scallop genome provides insights into evolution of bilaterian karyotype and development.</title>
        <authorList>
            <person name="Wang S."/>
            <person name="Zhang J."/>
            <person name="Jiao W."/>
            <person name="Li J."/>
            <person name="Xun X."/>
            <person name="Sun Y."/>
            <person name="Guo X."/>
            <person name="Huan P."/>
            <person name="Dong B."/>
            <person name="Zhang L."/>
            <person name="Hu X."/>
            <person name="Sun X."/>
            <person name="Wang J."/>
            <person name="Zhao C."/>
            <person name="Wang Y."/>
            <person name="Wang D."/>
            <person name="Huang X."/>
            <person name="Wang R."/>
            <person name="Lv J."/>
            <person name="Li Y."/>
            <person name="Zhang Z."/>
            <person name="Liu B."/>
            <person name="Lu W."/>
            <person name="Hui Y."/>
            <person name="Liang J."/>
            <person name="Zhou Z."/>
            <person name="Hou R."/>
            <person name="Li X."/>
            <person name="Liu Y."/>
            <person name="Li H."/>
            <person name="Ning X."/>
            <person name="Lin Y."/>
            <person name="Zhao L."/>
            <person name="Xing Q."/>
            <person name="Dou J."/>
            <person name="Li Y."/>
            <person name="Mao J."/>
            <person name="Guo H."/>
            <person name="Dou H."/>
            <person name="Li T."/>
            <person name="Mu C."/>
            <person name="Jiang W."/>
            <person name="Fu Q."/>
            <person name="Fu X."/>
            <person name="Miao Y."/>
            <person name="Liu J."/>
            <person name="Yu Q."/>
            <person name="Li R."/>
            <person name="Liao H."/>
            <person name="Li X."/>
            <person name="Kong Y."/>
            <person name="Jiang Z."/>
            <person name="Chourrout D."/>
            <person name="Li R."/>
            <person name="Bao Z."/>
        </authorList>
    </citation>
    <scope>NUCLEOTIDE SEQUENCE [LARGE SCALE GENOMIC DNA]</scope>
    <source>
        <strain evidence="14 15">PY_sf001</strain>
    </source>
</reference>
<feature type="domain" description="C2H2-type" evidence="13">
    <location>
        <begin position="300"/>
        <end position="328"/>
    </location>
</feature>
<keyword evidence="3" id="KW-0479">Metal-binding</keyword>
<feature type="domain" description="C2H2-type" evidence="13">
    <location>
        <begin position="974"/>
        <end position="1001"/>
    </location>
</feature>
<dbReference type="OrthoDB" id="6148933at2759"/>
<evidence type="ECO:0000313" key="14">
    <source>
        <dbReference type="EMBL" id="OWF51076.1"/>
    </source>
</evidence>
<comment type="caution">
    <text evidence="14">The sequence shown here is derived from an EMBL/GenBank/DDBJ whole genome shotgun (WGS) entry which is preliminary data.</text>
</comment>
<comment type="subcellular location">
    <subcellularLocation>
        <location evidence="1">Nucleus</location>
    </subcellularLocation>
</comment>
<feature type="domain" description="C2H2-type" evidence="13">
    <location>
        <begin position="683"/>
        <end position="705"/>
    </location>
</feature>
<evidence type="ECO:0000256" key="4">
    <source>
        <dbReference type="ARBA" id="ARBA00022737"/>
    </source>
</evidence>
<feature type="domain" description="C2H2-type" evidence="13">
    <location>
        <begin position="507"/>
        <end position="530"/>
    </location>
</feature>
<evidence type="ECO:0000256" key="5">
    <source>
        <dbReference type="ARBA" id="ARBA00022771"/>
    </source>
</evidence>
<dbReference type="PANTHER" id="PTHR24379:SF121">
    <property type="entry name" value="C2H2-TYPE DOMAIN-CONTAINING PROTEIN"/>
    <property type="match status" value="1"/>
</dbReference>
<evidence type="ECO:0000256" key="8">
    <source>
        <dbReference type="ARBA" id="ARBA00023125"/>
    </source>
</evidence>
<gene>
    <name evidence="14" type="ORF">KP79_PYT22892</name>
</gene>
<evidence type="ECO:0000256" key="10">
    <source>
        <dbReference type="ARBA" id="ARBA00023242"/>
    </source>
</evidence>
<dbReference type="FunFam" id="3.30.160.60:FF:000931">
    <property type="entry name" value="zinc finger protein 697"/>
    <property type="match status" value="1"/>
</dbReference>
<feature type="compositionally biased region" description="Basic and acidic residues" evidence="12">
    <location>
        <begin position="280"/>
        <end position="296"/>
    </location>
</feature>
<dbReference type="AlphaFoldDB" id="A0A210QQQ0"/>
<comment type="similarity">
    <text evidence="2">Belongs to the krueppel C2H2-type zinc-finger protein family.</text>
</comment>
<keyword evidence="5 11" id="KW-0863">Zinc-finger</keyword>
<keyword evidence="8" id="KW-0238">DNA-binding</keyword>
<feature type="compositionally biased region" description="Basic residues" evidence="12">
    <location>
        <begin position="215"/>
        <end position="225"/>
    </location>
</feature>
<dbReference type="Pfam" id="PF00096">
    <property type="entry name" value="zf-C2H2"/>
    <property type="match status" value="6"/>
</dbReference>
<dbReference type="SUPFAM" id="SSF57667">
    <property type="entry name" value="beta-beta-alpha zinc fingers"/>
    <property type="match status" value="9"/>
</dbReference>
<dbReference type="GO" id="GO:0003677">
    <property type="term" value="F:DNA binding"/>
    <property type="evidence" value="ECO:0007669"/>
    <property type="project" value="UniProtKB-KW"/>
</dbReference>
<name>A0A210QQQ0_MIZYE</name>
<dbReference type="GO" id="GO:0008270">
    <property type="term" value="F:zinc ion binding"/>
    <property type="evidence" value="ECO:0007669"/>
    <property type="project" value="UniProtKB-KW"/>
</dbReference>
<dbReference type="Pfam" id="PF12874">
    <property type="entry name" value="zf-met"/>
    <property type="match status" value="1"/>
</dbReference>
<keyword evidence="9" id="KW-0804">Transcription</keyword>
<feature type="compositionally biased region" description="Polar residues" evidence="12">
    <location>
        <begin position="646"/>
        <end position="657"/>
    </location>
</feature>
<feature type="compositionally biased region" description="Basic and acidic residues" evidence="12">
    <location>
        <begin position="226"/>
        <end position="243"/>
    </location>
</feature>
<feature type="domain" description="C2H2-type" evidence="13">
    <location>
        <begin position="825"/>
        <end position="852"/>
    </location>
</feature>
<feature type="domain" description="C2H2-type" evidence="13">
    <location>
        <begin position="543"/>
        <end position="570"/>
    </location>
</feature>
<dbReference type="PANTHER" id="PTHR24379">
    <property type="entry name" value="KRAB AND ZINC FINGER DOMAIN-CONTAINING"/>
    <property type="match status" value="1"/>
</dbReference>
<dbReference type="Gene3D" id="3.30.160.60">
    <property type="entry name" value="Classic Zinc Finger"/>
    <property type="match status" value="12"/>
</dbReference>
<dbReference type="FunFam" id="3.30.160.60:FF:000446">
    <property type="entry name" value="Zinc finger protein"/>
    <property type="match status" value="1"/>
</dbReference>
<feature type="domain" description="C2H2-type" evidence="13">
    <location>
        <begin position="741"/>
        <end position="768"/>
    </location>
</feature>
<proteinExistence type="inferred from homology"/>
<protein>
    <submittedName>
        <fullName evidence="14">Zinc finger protein 845</fullName>
    </submittedName>
</protein>
<dbReference type="InterPro" id="IPR013087">
    <property type="entry name" value="Znf_C2H2_type"/>
</dbReference>
<feature type="region of interest" description="Disordered" evidence="12">
    <location>
        <begin position="593"/>
        <end position="679"/>
    </location>
</feature>
<dbReference type="FunFam" id="3.30.160.60:FF:000688">
    <property type="entry name" value="zinc finger protein 197 isoform X1"/>
    <property type="match status" value="1"/>
</dbReference>
<feature type="compositionally biased region" description="Acidic residues" evidence="12">
    <location>
        <begin position="176"/>
        <end position="189"/>
    </location>
</feature>
<evidence type="ECO:0000256" key="7">
    <source>
        <dbReference type="ARBA" id="ARBA00023015"/>
    </source>
</evidence>
<feature type="domain" description="C2H2-type" evidence="13">
    <location>
        <begin position="946"/>
        <end position="973"/>
    </location>
</feature>
<keyword evidence="6" id="KW-0862">Zinc</keyword>
<evidence type="ECO:0000256" key="11">
    <source>
        <dbReference type="PROSITE-ProRule" id="PRU00042"/>
    </source>
</evidence>
<feature type="domain" description="C2H2-type" evidence="13">
    <location>
        <begin position="769"/>
        <end position="796"/>
    </location>
</feature>
<keyword evidence="10" id="KW-0539">Nucleus</keyword>
<dbReference type="PROSITE" id="PS00028">
    <property type="entry name" value="ZINC_FINGER_C2H2_1"/>
    <property type="match status" value="17"/>
</dbReference>
<evidence type="ECO:0000313" key="15">
    <source>
        <dbReference type="Proteomes" id="UP000242188"/>
    </source>
</evidence>
<keyword evidence="15" id="KW-1185">Reference proteome</keyword>
<feature type="domain" description="C2H2-type" evidence="13">
    <location>
        <begin position="449"/>
        <end position="476"/>
    </location>
</feature>
<keyword evidence="7" id="KW-0805">Transcription regulation</keyword>
<evidence type="ECO:0000256" key="1">
    <source>
        <dbReference type="ARBA" id="ARBA00004123"/>
    </source>
</evidence>
<dbReference type="InterPro" id="IPR036236">
    <property type="entry name" value="Znf_C2H2_sf"/>
</dbReference>
<dbReference type="SMART" id="SM00355">
    <property type="entry name" value="ZnF_C2H2"/>
    <property type="match status" value="19"/>
</dbReference>
<dbReference type="GO" id="GO:0005634">
    <property type="term" value="C:nucleus"/>
    <property type="evidence" value="ECO:0007669"/>
    <property type="project" value="UniProtKB-SubCell"/>
</dbReference>
<dbReference type="Pfam" id="PF13912">
    <property type="entry name" value="zf-C2H2_6"/>
    <property type="match status" value="2"/>
</dbReference>
<evidence type="ECO:0000256" key="6">
    <source>
        <dbReference type="ARBA" id="ARBA00022833"/>
    </source>
</evidence>
<feature type="domain" description="C2H2-type" evidence="13">
    <location>
        <begin position="371"/>
        <end position="399"/>
    </location>
</feature>
<feature type="domain" description="C2H2-type" evidence="13">
    <location>
        <begin position="853"/>
        <end position="880"/>
    </location>
</feature>
<feature type="domain" description="C2H2-type" evidence="13">
    <location>
        <begin position="918"/>
        <end position="945"/>
    </location>
</feature>
<feature type="region of interest" description="Disordered" evidence="12">
    <location>
        <begin position="176"/>
        <end position="296"/>
    </location>
</feature>
<dbReference type="Proteomes" id="UP000242188">
    <property type="component" value="Unassembled WGS sequence"/>
</dbReference>
<feature type="domain" description="C2H2-type" evidence="13">
    <location>
        <begin position="417"/>
        <end position="444"/>
    </location>
</feature>
<feature type="compositionally biased region" description="Polar residues" evidence="12">
    <location>
        <begin position="599"/>
        <end position="638"/>
    </location>
</feature>
<evidence type="ECO:0000259" key="13">
    <source>
        <dbReference type="PROSITE" id="PS50157"/>
    </source>
</evidence>
<evidence type="ECO:0000256" key="2">
    <source>
        <dbReference type="ARBA" id="ARBA00006991"/>
    </source>
</evidence>
<feature type="compositionally biased region" description="Polar residues" evidence="12">
    <location>
        <begin position="264"/>
        <end position="274"/>
    </location>
</feature>
<evidence type="ECO:0000256" key="9">
    <source>
        <dbReference type="ARBA" id="ARBA00023163"/>
    </source>
</evidence>
<sequence>MDVCSMNAQGDLQPTVVPDHSIGTDIWTSLTEMLTATGKEFVVLTADRKCREGTTFGSTLGSMFLDRNSDILTKFINFSAEHYSLADGIQISHDTYVTENKHLDISDLDAEGQGHNTLPGPLVKHLIDQDYKPINDIDVHQTNEELTIVSIPDNRMEIAGDEIVNLNSNVCTVEEMEEGESNENIDESDEVGKSTMNSNKLDKRKLESQNLSKMKSPKLQKGRRTLAKEKQRKISDRTKKVDTQDEVANNIRRSRRLAGARNSKFGSRTRQTARQGRKRDHPDSSRSEGGDSENYDHAKMECPACGTLLANQNNFVKHVLSDHRLEKKSRANSKKISWTVDSKNCPVCGQFAEPDGVNSHIFVHCSDVLKYPCNRCPFVFLKKSKLVDHQVQEHQGINADLAEPHHDGKEENAPDQYGCQECGLKFTTQRCLQEHMVTHDNKKSKKLDLECRQCSLHFKNRSSFKRHMKSHTDENVNKCNICEDEFSQKEDLKNHMSSHQGDDGKPYKCEICEKSFKSRSGKRMHKLFSHGDKGLSKYGKDKFECRFCGGILGSYHTLVRHEARHEQDNESQIQKMGSLMEMATCKVVSVEELRVKDPSSGQETDTRDVSNTANPETDTGSKVESVPESNNAVKSNVESLEKDASSVMNTELTQSIELTDAPDSEGTYNMTSNHSDGKKKRKFDCKICQLDFPSQLFLKEHKKIHVISGKSPYACDLCGKIFLRSLSLYKHRQLHDTSGKFTCKTCLKQFNSIESLRRHAKNHLDVKPFICTVCGKGCTEKRNLDTHMLVHTQKKEFICEVCGKAYRTQQQLKEHRYIHTGERPHKCKVCKMAFRSQDVLRNHMALHSEFKKFMCHTCGKTFRQQSCLITHQHTHSNEPTHVCNVCGQGCKSSGALNSHFVSFHLKPEDVASYKWSVHVCEVCNKMFGEKQDHERHMRTHTGEKPYQCEICQKTFADKSNLRSHIRNHNGDRSKKCQTCGKGFMFNRDLKKHMASHNNKMRVPLLDNLTVETTLQETIVPAVDNIVTVITQTDALPHESHDQLVPPVSGSYEMVTASLPLGSNLTANLPPMNAENISALSLMQEATMVHMGVYSNTGDLTWHSL</sequence>
<evidence type="ECO:0000256" key="3">
    <source>
        <dbReference type="ARBA" id="ARBA00022723"/>
    </source>
</evidence>
<accession>A0A210QQQ0</accession>
<evidence type="ECO:0000256" key="12">
    <source>
        <dbReference type="SAM" id="MobiDB-lite"/>
    </source>
</evidence>